<feature type="transmembrane region" description="Helical" evidence="7">
    <location>
        <begin position="96"/>
        <end position="118"/>
    </location>
</feature>
<feature type="transmembrane region" description="Helical" evidence="7">
    <location>
        <begin position="555"/>
        <end position="573"/>
    </location>
</feature>
<reference evidence="9" key="1">
    <citation type="submission" date="2022-06" db="EMBL/GenBank/DDBJ databases">
        <title>Draft genome sequence of Streptomyces sp. RB6PN25 isolated from peat swamp forest in Thailand.</title>
        <authorList>
            <person name="Duangmal K."/>
            <person name="Klaysubun C."/>
        </authorList>
    </citation>
    <scope>NUCLEOTIDE SEQUENCE</scope>
    <source>
        <strain evidence="9">RB6PN25</strain>
    </source>
</reference>
<evidence type="ECO:0000256" key="7">
    <source>
        <dbReference type="SAM" id="Phobius"/>
    </source>
</evidence>
<protein>
    <submittedName>
        <fullName evidence="9">FUSC family protein</fullName>
    </submittedName>
</protein>
<dbReference type="PANTHER" id="PTHR30509">
    <property type="entry name" value="P-HYDROXYBENZOIC ACID EFFLUX PUMP SUBUNIT-RELATED"/>
    <property type="match status" value="1"/>
</dbReference>
<accession>A0ABT1PYP6</accession>
<organism evidence="9 10">
    <name type="scientific">Streptomyces humicola</name>
    <dbReference type="NCBI Taxonomy" id="2953240"/>
    <lineage>
        <taxon>Bacteria</taxon>
        <taxon>Bacillati</taxon>
        <taxon>Actinomycetota</taxon>
        <taxon>Actinomycetes</taxon>
        <taxon>Kitasatosporales</taxon>
        <taxon>Streptomycetaceae</taxon>
        <taxon>Streptomyces</taxon>
    </lineage>
</organism>
<feature type="domain" description="Integral membrane bound transporter" evidence="8">
    <location>
        <begin position="442"/>
        <end position="568"/>
    </location>
</feature>
<dbReference type="RefSeq" id="WP_255921710.1">
    <property type="nucleotide sequence ID" value="NZ_JANFNG010000016.1"/>
</dbReference>
<feature type="transmembrane region" description="Helical" evidence="7">
    <location>
        <begin position="42"/>
        <end position="60"/>
    </location>
</feature>
<keyword evidence="3 7" id="KW-0812">Transmembrane</keyword>
<keyword evidence="2" id="KW-1003">Cell membrane</keyword>
<feature type="transmembrane region" description="Helical" evidence="7">
    <location>
        <begin position="437"/>
        <end position="466"/>
    </location>
</feature>
<keyword evidence="10" id="KW-1185">Reference proteome</keyword>
<evidence type="ECO:0000256" key="3">
    <source>
        <dbReference type="ARBA" id="ARBA00022692"/>
    </source>
</evidence>
<evidence type="ECO:0000256" key="6">
    <source>
        <dbReference type="ARBA" id="ARBA00043993"/>
    </source>
</evidence>
<keyword evidence="5 7" id="KW-0472">Membrane</keyword>
<keyword evidence="4 7" id="KW-1133">Transmembrane helix</keyword>
<evidence type="ECO:0000313" key="10">
    <source>
        <dbReference type="Proteomes" id="UP001057702"/>
    </source>
</evidence>
<evidence type="ECO:0000313" key="9">
    <source>
        <dbReference type="EMBL" id="MCQ4082800.1"/>
    </source>
</evidence>
<evidence type="ECO:0000256" key="5">
    <source>
        <dbReference type="ARBA" id="ARBA00023136"/>
    </source>
</evidence>
<evidence type="ECO:0000256" key="2">
    <source>
        <dbReference type="ARBA" id="ARBA00022475"/>
    </source>
</evidence>
<feature type="transmembrane region" description="Helical" evidence="7">
    <location>
        <begin position="478"/>
        <end position="498"/>
    </location>
</feature>
<feature type="transmembrane region" description="Helical" evidence="7">
    <location>
        <begin position="518"/>
        <end position="543"/>
    </location>
</feature>
<comment type="similarity">
    <text evidence="6">Belongs to the YccS/YhfK family.</text>
</comment>
<name>A0ABT1PYP6_9ACTN</name>
<evidence type="ECO:0000256" key="1">
    <source>
        <dbReference type="ARBA" id="ARBA00004651"/>
    </source>
</evidence>
<sequence length="794" mass="83766">MSEISQRFDPADDPRRRGSPARVQIFQWLRARDTGLSALRRAGRAGVVIPAVFAVAVELIGDPTVATFAAFGGFATLLYVDFSGPMRERLSAQTGLVLAEAVFVCLGTLASQVVWVAVVATFIIAFFVLFVGVVSSALAGSATALLISFVLPVTLSGSVSSIPERLGGWLLAGVASLVAVAVLWPAPVREPLRLSTAQACALLAQRLRAEVDCVRGDLVPANSADFNVLAERAAGAVTALRTSFFGTSYCPTGLTTSARALIRLIDQVVWLDAILARTPLDVRPGSTAAAVCEVKLEAATLLERGAALLESVSGDPHQLESDLRRLQRAREAMGRAVTSALPVHGARRPSHGVSDKAVTDFVSSLAPSFRAQEMAFAISAIAMNIELSVAARQRSWWQHLLGRRPVGETSPLSSAQERLGAHVERHSVWLHNSVRGAMALGLAVLIAEMTGVQHLFWVVLGTLAVLRSNALNTGQNALRGLLGTAVGFLIGGGLIFVLGTNTTVCWLLLPPAVVFAGLAPAAVSFAAGQAGFTTALLILYNIIAPAGWRTGLVRIEDVAIGCAVSLVVGALFWPRGAGPALGQALAEAFSDSARYLHRAIEFGLTPCDALVPSAPTPREDSRRAASAARRLDDAFRGFLAERGTKHIPLAGVTTLINAVVVLRLTADAVLELWGGDDRAPEGDRAAARTEILHAAAPLVDWYEKTARALGGTGTVPDQLNSTLAAGCLIEAMRRDLAEEDGQGAATAVKMIWTADHIDAVRHLQTEILEPARAVSEQHVPHAWLAGRRTSPTPG</sequence>
<dbReference type="PANTHER" id="PTHR30509:SF9">
    <property type="entry name" value="MULTIDRUG RESISTANCE PROTEIN MDTO"/>
    <property type="match status" value="1"/>
</dbReference>
<dbReference type="Proteomes" id="UP001057702">
    <property type="component" value="Unassembled WGS sequence"/>
</dbReference>
<dbReference type="InterPro" id="IPR049453">
    <property type="entry name" value="Memb_transporter_dom"/>
</dbReference>
<evidence type="ECO:0000256" key="4">
    <source>
        <dbReference type="ARBA" id="ARBA00022989"/>
    </source>
</evidence>
<feature type="transmembrane region" description="Helical" evidence="7">
    <location>
        <begin position="124"/>
        <end position="154"/>
    </location>
</feature>
<gene>
    <name evidence="9" type="ORF">NGB36_19865</name>
</gene>
<comment type="subcellular location">
    <subcellularLocation>
        <location evidence="1">Cell membrane</location>
        <topology evidence="1">Multi-pass membrane protein</topology>
    </subcellularLocation>
</comment>
<evidence type="ECO:0000259" key="8">
    <source>
        <dbReference type="Pfam" id="PF13515"/>
    </source>
</evidence>
<dbReference type="EMBL" id="JANFNG010000016">
    <property type="protein sequence ID" value="MCQ4082800.1"/>
    <property type="molecule type" value="Genomic_DNA"/>
</dbReference>
<proteinExistence type="inferred from homology"/>
<feature type="transmembrane region" description="Helical" evidence="7">
    <location>
        <begin position="166"/>
        <end position="186"/>
    </location>
</feature>
<comment type="caution">
    <text evidence="9">The sequence shown here is derived from an EMBL/GenBank/DDBJ whole genome shotgun (WGS) entry which is preliminary data.</text>
</comment>
<dbReference type="Pfam" id="PF13515">
    <property type="entry name" value="FUSC_2"/>
    <property type="match status" value="1"/>
</dbReference>